<keyword evidence="8" id="KW-1185">Reference proteome</keyword>
<evidence type="ECO:0000313" key="8">
    <source>
        <dbReference type="Proteomes" id="UP000510682"/>
    </source>
</evidence>
<accession>A0A7D6E3X8</accession>
<keyword evidence="2 5" id="KW-0479">Metal-binding</keyword>
<evidence type="ECO:0000256" key="1">
    <source>
        <dbReference type="ARBA" id="ARBA00006787"/>
    </source>
</evidence>
<dbReference type="AlphaFoldDB" id="A0A7D6E3X8"/>
<comment type="cofactor">
    <cofactor evidence="5 6">
        <name>Fe(2+)</name>
        <dbReference type="ChEBI" id="CHEBI:29033"/>
    </cofactor>
    <text evidence="5 6">Binds 1 Fe(2+) ion per subunit.</text>
</comment>
<dbReference type="EC" id="1.13.11.-" evidence="6"/>
<dbReference type="InterPro" id="IPR004294">
    <property type="entry name" value="Carotenoid_Oase"/>
</dbReference>
<feature type="binding site" evidence="5">
    <location>
        <position position="332"/>
    </location>
    <ligand>
        <name>Fe cation</name>
        <dbReference type="ChEBI" id="CHEBI:24875"/>
        <note>catalytic</note>
    </ligand>
</feature>
<reference evidence="7" key="1">
    <citation type="submission" date="2020-07" db="EMBL/GenBank/DDBJ databases">
        <title>Description of Mycobacterium gordonae subsp. intergordonae subsp.nov. and Mycobacterium gordonae subsp. gordonae subsp. nov.</title>
        <authorList>
            <person name="Huang H."/>
        </authorList>
    </citation>
    <scope>NUCLEOTIDE SEQUENCE [LARGE SCALE GENOMIC DNA]</scope>
    <source>
        <strain evidence="7">24T</strain>
    </source>
</reference>
<evidence type="ECO:0000313" key="7">
    <source>
        <dbReference type="EMBL" id="QLL06662.1"/>
    </source>
</evidence>
<dbReference type="EMBL" id="CP059165">
    <property type="protein sequence ID" value="QLL06662.1"/>
    <property type="molecule type" value="Genomic_DNA"/>
</dbReference>
<evidence type="ECO:0000256" key="6">
    <source>
        <dbReference type="RuleBase" id="RU364048"/>
    </source>
</evidence>
<name>A0A7D6E3X8_9MYCO</name>
<dbReference type="PANTHER" id="PTHR10543:SF89">
    <property type="entry name" value="CAROTENOID 9,10(9',10')-CLEAVAGE DIOXYGENASE 1"/>
    <property type="match status" value="1"/>
</dbReference>
<keyword evidence="4 5" id="KW-0408">Iron</keyword>
<feature type="binding site" evidence="5">
    <location>
        <position position="509"/>
    </location>
    <ligand>
        <name>Fe cation</name>
        <dbReference type="ChEBI" id="CHEBI:24875"/>
        <note>catalytic</note>
    </ligand>
</feature>
<gene>
    <name evidence="7" type="ORF">H0P51_23560</name>
</gene>
<comment type="similarity">
    <text evidence="1 6">Belongs to the carotenoid oxygenase family.</text>
</comment>
<keyword evidence="6" id="KW-0223">Dioxygenase</keyword>
<evidence type="ECO:0000256" key="3">
    <source>
        <dbReference type="ARBA" id="ARBA00023002"/>
    </source>
</evidence>
<dbReference type="GO" id="GO:0046872">
    <property type="term" value="F:metal ion binding"/>
    <property type="evidence" value="ECO:0007669"/>
    <property type="project" value="UniProtKB-KW"/>
</dbReference>
<evidence type="ECO:0000256" key="4">
    <source>
        <dbReference type="ARBA" id="ARBA00023004"/>
    </source>
</evidence>
<evidence type="ECO:0000256" key="5">
    <source>
        <dbReference type="PIRSR" id="PIRSR604294-1"/>
    </source>
</evidence>
<dbReference type="KEGG" id="mgor:H0P51_23560"/>
<protein>
    <recommendedName>
        <fullName evidence="6">Dioxygenase</fullName>
        <ecNumber evidence="6">1.13.11.-</ecNumber>
    </recommendedName>
</protein>
<dbReference type="Pfam" id="PF03055">
    <property type="entry name" value="RPE65"/>
    <property type="match status" value="1"/>
</dbReference>
<feature type="binding site" evidence="5">
    <location>
        <position position="217"/>
    </location>
    <ligand>
        <name>Fe cation</name>
        <dbReference type="ChEBI" id="CHEBI:24875"/>
        <note>catalytic</note>
    </ligand>
</feature>
<dbReference type="GO" id="GO:0010436">
    <property type="term" value="F:carotenoid dioxygenase activity"/>
    <property type="evidence" value="ECO:0007669"/>
    <property type="project" value="TreeGrafter"/>
</dbReference>
<dbReference type="RefSeq" id="WP_180915240.1">
    <property type="nucleotide sequence ID" value="NZ_CP059165.1"/>
</dbReference>
<proteinExistence type="inferred from homology"/>
<reference evidence="7" key="2">
    <citation type="submission" date="2020-07" db="EMBL/GenBank/DDBJ databases">
        <authorList>
            <person name="Yu X."/>
        </authorList>
    </citation>
    <scope>NUCLEOTIDE SEQUENCE [LARGE SCALE GENOMIC DNA]</scope>
    <source>
        <strain evidence="7">24T</strain>
    </source>
</reference>
<organism evidence="7 8">
    <name type="scientific">Mycobacterium vicinigordonae</name>
    <dbReference type="NCBI Taxonomy" id="1719132"/>
    <lineage>
        <taxon>Bacteria</taxon>
        <taxon>Bacillati</taxon>
        <taxon>Actinomycetota</taxon>
        <taxon>Actinomycetes</taxon>
        <taxon>Mycobacteriales</taxon>
        <taxon>Mycobacteriaceae</taxon>
        <taxon>Mycobacterium</taxon>
    </lineage>
</organism>
<sequence length="519" mass="57831">MIRLSLDAKGGCVVTQSAQATALLDLTPLPALRRYLASLPQSERAQAIERLSALSSEDRLSLGVSEPQPNEFDYSVDDVEGAIPAELCGTLYRNGPGRWQDYTGRPLHHLFDGDGMLSAFTIREGAVHYRNRYVRTRHYQGKGGVTHLGTAAPGGWRANIGKTPPNLANTNVIEHAGRLYALWEGGAPYEINPDTLETLGPRRFSGELARMGAYSAHPSICPGTGDMYNFGVEFIPRPHLRIYRSDPQGSLRYLRSARLPYLAMTHDFGITQRYLVFLVSPIIPDLMAVTLGRKPIGDALRYRPERESVFILVPRDGGEIRRIESPAILQFHLSNAFDDGEDVVVDAVTYENPQLLRSIARFQTTPLRESPSKLTRFRLTKSGRLIRETLSDSICEFPRHHPDREGRPHRYAYFTTRRRLASLYDSISKVDLADQTENTYTAAGAGNSFCEPVFVPRPDASAEDDGWLLTVEYQARQHLSRLVILDARDPSTGPIATAQLTDHIPQGFHGNFAPRPARG</sequence>
<feature type="binding site" evidence="5">
    <location>
        <position position="266"/>
    </location>
    <ligand>
        <name>Fe cation</name>
        <dbReference type="ChEBI" id="CHEBI:24875"/>
        <note>catalytic</note>
    </ligand>
</feature>
<dbReference type="Proteomes" id="UP000510682">
    <property type="component" value="Chromosome"/>
</dbReference>
<keyword evidence="3 6" id="KW-0560">Oxidoreductase</keyword>
<evidence type="ECO:0000256" key="2">
    <source>
        <dbReference type="ARBA" id="ARBA00022723"/>
    </source>
</evidence>
<dbReference type="GO" id="GO:0016121">
    <property type="term" value="P:carotene catabolic process"/>
    <property type="evidence" value="ECO:0007669"/>
    <property type="project" value="TreeGrafter"/>
</dbReference>
<dbReference type="PANTHER" id="PTHR10543">
    <property type="entry name" value="BETA-CAROTENE DIOXYGENASE"/>
    <property type="match status" value="1"/>
</dbReference>